<dbReference type="PANTHER" id="PTHR47485:SF1">
    <property type="entry name" value="THYLAKOID LUMENAL 17.4 KDA PROTEIN, CHLOROPLASTIC"/>
    <property type="match status" value="1"/>
</dbReference>
<comment type="caution">
    <text evidence="2">The sequence shown here is derived from an EMBL/GenBank/DDBJ whole genome shotgun (WGS) entry which is preliminary data.</text>
</comment>
<evidence type="ECO:0000313" key="2">
    <source>
        <dbReference type="EMBL" id="RMA64776.1"/>
    </source>
</evidence>
<reference evidence="2 3" key="1">
    <citation type="submission" date="2018-10" db="EMBL/GenBank/DDBJ databases">
        <title>Genomic Encyclopedia of Archaeal and Bacterial Type Strains, Phase II (KMG-II): from individual species to whole genera.</title>
        <authorList>
            <person name="Goeker M."/>
        </authorList>
    </citation>
    <scope>NUCLEOTIDE SEQUENCE [LARGE SCALE GENOMIC DNA]</scope>
    <source>
        <strain evidence="2 3">DSM 23424</strain>
    </source>
</reference>
<dbReference type="SUPFAM" id="SSF141571">
    <property type="entry name" value="Pentapeptide repeat-like"/>
    <property type="match status" value="1"/>
</dbReference>
<dbReference type="Pfam" id="PF00805">
    <property type="entry name" value="Pentapeptide"/>
    <property type="match status" value="2"/>
</dbReference>
<accession>A0A3L9YVS6</accession>
<organism evidence="2 3">
    <name type="scientific">Ulvibacter antarcticus</name>
    <dbReference type="NCBI Taxonomy" id="442714"/>
    <lineage>
        <taxon>Bacteria</taxon>
        <taxon>Pseudomonadati</taxon>
        <taxon>Bacteroidota</taxon>
        <taxon>Flavobacteriia</taxon>
        <taxon>Flavobacteriales</taxon>
        <taxon>Flavobacteriaceae</taxon>
        <taxon>Ulvibacter</taxon>
    </lineage>
</organism>
<protein>
    <submittedName>
        <fullName evidence="2">Uncharacterized protein YjbI with pentapeptide repeats</fullName>
    </submittedName>
</protein>
<sequence length="365" mass="41512">MANEKQLNLLKGSIKDWNNWRAENPNEEIDLISADLFQTNLSGADLHNADMRRMNLREVNLSSANLKGAQLYRANMNGVNLTNTNLSGANLYRVYLGRADLRGADLSKANLQMSLLSQTKIEGASFKKALVHGISTWNLEGTPADQSGLVITGNHEAQVTVDDLKMAQFVYLLLTNKEIRNVIHTVTSKAVLILGRFYKERKSILDALREELKKNDLAPIIFDFEPSENRDLTETVQLLASMSKFVIADVTDAKSIPQELSIIIPSFPSVPILPILLKNEQVYAMFEHWERFDSVLPIFYYDNKAHLLDNLKSEILDSVENWKNKVNEKPKAEEQILEQKKKFNKLKESNPQQYWQLVEDGIIII</sequence>
<dbReference type="EMBL" id="REFC01000012">
    <property type="protein sequence ID" value="RMA64776.1"/>
    <property type="molecule type" value="Genomic_DNA"/>
</dbReference>
<evidence type="ECO:0000256" key="1">
    <source>
        <dbReference type="ARBA" id="ARBA00022737"/>
    </source>
</evidence>
<gene>
    <name evidence="2" type="ORF">BXY75_1657</name>
</gene>
<dbReference type="InterPro" id="IPR001646">
    <property type="entry name" value="5peptide_repeat"/>
</dbReference>
<keyword evidence="1" id="KW-0677">Repeat</keyword>
<dbReference type="AlphaFoldDB" id="A0A3L9YVS6"/>
<proteinExistence type="predicted"/>
<keyword evidence="3" id="KW-1185">Reference proteome</keyword>
<name>A0A3L9YVS6_9FLAO</name>
<evidence type="ECO:0000313" key="3">
    <source>
        <dbReference type="Proteomes" id="UP000271339"/>
    </source>
</evidence>
<dbReference type="Proteomes" id="UP000271339">
    <property type="component" value="Unassembled WGS sequence"/>
</dbReference>
<dbReference type="OrthoDB" id="67652at2"/>
<dbReference type="PANTHER" id="PTHR47485">
    <property type="entry name" value="THYLAKOID LUMENAL 17.4 KDA PROTEIN, CHLOROPLASTIC"/>
    <property type="match status" value="1"/>
</dbReference>
<dbReference type="Gene3D" id="2.160.20.80">
    <property type="entry name" value="E3 ubiquitin-protein ligase SopA"/>
    <property type="match status" value="1"/>
</dbReference>